<name>A0AAE1A0F5_9GAST</name>
<protein>
    <submittedName>
        <fullName evidence="2">Uncharacterized protein</fullName>
    </submittedName>
</protein>
<gene>
    <name evidence="2" type="ORF">RRG08_011119</name>
</gene>
<evidence type="ECO:0000256" key="1">
    <source>
        <dbReference type="SAM" id="MobiDB-lite"/>
    </source>
</evidence>
<accession>A0AAE1A0F5</accession>
<comment type="caution">
    <text evidence="2">The sequence shown here is derived from an EMBL/GenBank/DDBJ whole genome shotgun (WGS) entry which is preliminary data.</text>
</comment>
<feature type="region of interest" description="Disordered" evidence="1">
    <location>
        <begin position="1"/>
        <end position="43"/>
    </location>
</feature>
<proteinExistence type="predicted"/>
<dbReference type="Proteomes" id="UP001283361">
    <property type="component" value="Unassembled WGS sequence"/>
</dbReference>
<evidence type="ECO:0000313" key="3">
    <source>
        <dbReference type="Proteomes" id="UP001283361"/>
    </source>
</evidence>
<dbReference type="EMBL" id="JAWDGP010002879">
    <property type="protein sequence ID" value="KAK3779094.1"/>
    <property type="molecule type" value="Genomic_DNA"/>
</dbReference>
<keyword evidence="3" id="KW-1185">Reference proteome</keyword>
<dbReference type="AlphaFoldDB" id="A0AAE1A0F5"/>
<sequence length="115" mass="12484">MAENHQALTKGTPNRCWAGDSRSRSRSSSADYTNPRDIQPRPSGDILNLLEFILPVVAGRTGRGIPRRALSRINRASPGDRTDLSRLGAVMLSEPAPPPDVGASNWLLRCHVTAN</sequence>
<feature type="compositionally biased region" description="Polar residues" evidence="1">
    <location>
        <begin position="1"/>
        <end position="12"/>
    </location>
</feature>
<organism evidence="2 3">
    <name type="scientific">Elysia crispata</name>
    <name type="common">lettuce slug</name>
    <dbReference type="NCBI Taxonomy" id="231223"/>
    <lineage>
        <taxon>Eukaryota</taxon>
        <taxon>Metazoa</taxon>
        <taxon>Spiralia</taxon>
        <taxon>Lophotrochozoa</taxon>
        <taxon>Mollusca</taxon>
        <taxon>Gastropoda</taxon>
        <taxon>Heterobranchia</taxon>
        <taxon>Euthyneura</taxon>
        <taxon>Panpulmonata</taxon>
        <taxon>Sacoglossa</taxon>
        <taxon>Placobranchoidea</taxon>
        <taxon>Plakobranchidae</taxon>
        <taxon>Elysia</taxon>
    </lineage>
</organism>
<reference evidence="2" key="1">
    <citation type="journal article" date="2023" name="G3 (Bethesda)">
        <title>A reference genome for the long-term kleptoplast-retaining sea slug Elysia crispata morphotype clarki.</title>
        <authorList>
            <person name="Eastman K.E."/>
            <person name="Pendleton A.L."/>
            <person name="Shaikh M.A."/>
            <person name="Suttiyut T."/>
            <person name="Ogas R."/>
            <person name="Tomko P."/>
            <person name="Gavelis G."/>
            <person name="Widhalm J.R."/>
            <person name="Wisecaver J.H."/>
        </authorList>
    </citation>
    <scope>NUCLEOTIDE SEQUENCE</scope>
    <source>
        <strain evidence="2">ECLA1</strain>
    </source>
</reference>
<evidence type="ECO:0000313" key="2">
    <source>
        <dbReference type="EMBL" id="KAK3779094.1"/>
    </source>
</evidence>